<gene>
    <name evidence="8" type="ORF">GGQ86_003468</name>
    <name evidence="7" type="ORF">XFLAVUS301_34730</name>
</gene>
<dbReference type="GeneID" id="95764254"/>
<evidence type="ECO:0000256" key="4">
    <source>
        <dbReference type="ARBA" id="ARBA00023163"/>
    </source>
</evidence>
<dbReference type="InterPro" id="IPR000847">
    <property type="entry name" value="LysR_HTH_N"/>
</dbReference>
<name>A0A9W6CR17_XANFL</name>
<dbReference type="EMBL" id="BSDO01000005">
    <property type="protein sequence ID" value="GLI23799.1"/>
    <property type="molecule type" value="Genomic_DNA"/>
</dbReference>
<sequence>MRDHGPTALLSRLRFKQLRLVDVLGRTGNLRRTAAELNMTQPAATKILQDLEDTLGVKLFERTPRAMLATEIGAHVVDYARRALTDGERFAGALANLKRGGYGALALGAIMATASDLLPRAIAELKRQRPLMTIQVLATTSDQLIAALGRGELDLVIGRLPTSEDGAKFDFEPLSKEELWAFAAASHPLAGRHHLDLADMGDLPWVLQPAPSPMRRLIDTAFAAAGLRTLDNLVETSSIFATLNLVRHAGMVSMLPSTIVAQEVAGGGFVRLPLEVKGELEPYGIVTRKGVVTTPNAAEFLAILKALVAREAGEGMNPGGAGRKPQARADTLPSPRHPRQK</sequence>
<evidence type="ECO:0000313" key="10">
    <source>
        <dbReference type="Proteomes" id="UP001245370"/>
    </source>
</evidence>
<dbReference type="Gene3D" id="1.10.10.10">
    <property type="entry name" value="Winged helix-like DNA-binding domain superfamily/Winged helix DNA-binding domain"/>
    <property type="match status" value="1"/>
</dbReference>
<organism evidence="7 9">
    <name type="scientific">Xanthobacter flavus</name>
    <dbReference type="NCBI Taxonomy" id="281"/>
    <lineage>
        <taxon>Bacteria</taxon>
        <taxon>Pseudomonadati</taxon>
        <taxon>Pseudomonadota</taxon>
        <taxon>Alphaproteobacteria</taxon>
        <taxon>Hyphomicrobiales</taxon>
        <taxon>Xanthobacteraceae</taxon>
        <taxon>Xanthobacter</taxon>
    </lineage>
</organism>
<evidence type="ECO:0000259" key="6">
    <source>
        <dbReference type="PROSITE" id="PS50931"/>
    </source>
</evidence>
<accession>A0A9W6CR17</accession>
<protein>
    <submittedName>
        <fullName evidence="8">DNA-binding transcriptional LysR family regulator</fullName>
    </submittedName>
    <submittedName>
        <fullName evidence="7">Transcriptional regulator</fullName>
    </submittedName>
</protein>
<dbReference type="GO" id="GO:0005829">
    <property type="term" value="C:cytosol"/>
    <property type="evidence" value="ECO:0007669"/>
    <property type="project" value="TreeGrafter"/>
</dbReference>
<keyword evidence="10" id="KW-1185">Reference proteome</keyword>
<dbReference type="Proteomes" id="UP001245370">
    <property type="component" value="Unassembled WGS sequence"/>
</dbReference>
<dbReference type="EMBL" id="JAVDPY010000006">
    <property type="protein sequence ID" value="MDR6334978.1"/>
    <property type="molecule type" value="Genomic_DNA"/>
</dbReference>
<evidence type="ECO:0000313" key="9">
    <source>
        <dbReference type="Proteomes" id="UP001144397"/>
    </source>
</evidence>
<dbReference type="GO" id="GO:0003677">
    <property type="term" value="F:DNA binding"/>
    <property type="evidence" value="ECO:0007669"/>
    <property type="project" value="UniProtKB-KW"/>
</dbReference>
<evidence type="ECO:0000313" key="8">
    <source>
        <dbReference type="EMBL" id="MDR6334978.1"/>
    </source>
</evidence>
<dbReference type="InterPro" id="IPR050950">
    <property type="entry name" value="HTH-type_LysR_regulators"/>
</dbReference>
<dbReference type="GO" id="GO:0003700">
    <property type="term" value="F:DNA-binding transcription factor activity"/>
    <property type="evidence" value="ECO:0007669"/>
    <property type="project" value="InterPro"/>
</dbReference>
<feature type="domain" description="HTH lysR-type" evidence="6">
    <location>
        <begin position="13"/>
        <end position="70"/>
    </location>
</feature>
<comment type="caution">
    <text evidence="7">The sequence shown here is derived from an EMBL/GenBank/DDBJ whole genome shotgun (WGS) entry which is preliminary data.</text>
</comment>
<evidence type="ECO:0000256" key="3">
    <source>
        <dbReference type="ARBA" id="ARBA00023125"/>
    </source>
</evidence>
<keyword evidence="3 8" id="KW-0238">DNA-binding</keyword>
<dbReference type="PROSITE" id="PS50931">
    <property type="entry name" value="HTH_LYSR"/>
    <property type="match status" value="1"/>
</dbReference>
<dbReference type="InterPro" id="IPR036390">
    <property type="entry name" value="WH_DNA-bd_sf"/>
</dbReference>
<dbReference type="InterPro" id="IPR005119">
    <property type="entry name" value="LysR_subst-bd"/>
</dbReference>
<dbReference type="RefSeq" id="WP_281808638.1">
    <property type="nucleotide sequence ID" value="NZ_BSDO01000005.1"/>
</dbReference>
<dbReference type="PANTHER" id="PTHR30419">
    <property type="entry name" value="HTH-TYPE TRANSCRIPTIONAL REGULATOR YBHD"/>
    <property type="match status" value="1"/>
</dbReference>
<evidence type="ECO:0000313" key="7">
    <source>
        <dbReference type="EMBL" id="GLI23799.1"/>
    </source>
</evidence>
<dbReference type="InterPro" id="IPR036388">
    <property type="entry name" value="WH-like_DNA-bd_sf"/>
</dbReference>
<dbReference type="Pfam" id="PF03466">
    <property type="entry name" value="LysR_substrate"/>
    <property type="match status" value="1"/>
</dbReference>
<feature type="region of interest" description="Disordered" evidence="5">
    <location>
        <begin position="315"/>
        <end position="341"/>
    </location>
</feature>
<dbReference type="SUPFAM" id="SSF46785">
    <property type="entry name" value="Winged helix' DNA-binding domain"/>
    <property type="match status" value="1"/>
</dbReference>
<proteinExistence type="inferred from homology"/>
<comment type="similarity">
    <text evidence="1">Belongs to the LysR transcriptional regulatory family.</text>
</comment>
<reference evidence="8 10" key="2">
    <citation type="submission" date="2023-07" db="EMBL/GenBank/DDBJ databases">
        <title>Genomic Encyclopedia of Type Strains, Phase IV (KMG-IV): sequencing the most valuable type-strain genomes for metagenomic binning, comparative biology and taxonomic classification.</title>
        <authorList>
            <person name="Goeker M."/>
        </authorList>
    </citation>
    <scope>NUCLEOTIDE SEQUENCE [LARGE SCALE GENOMIC DNA]</scope>
    <source>
        <strain evidence="8 10">DSM 338</strain>
    </source>
</reference>
<evidence type="ECO:0000256" key="1">
    <source>
        <dbReference type="ARBA" id="ARBA00009437"/>
    </source>
</evidence>
<dbReference type="SUPFAM" id="SSF53850">
    <property type="entry name" value="Periplasmic binding protein-like II"/>
    <property type="match status" value="1"/>
</dbReference>
<keyword evidence="2" id="KW-0805">Transcription regulation</keyword>
<dbReference type="AlphaFoldDB" id="A0A9W6CR17"/>
<evidence type="ECO:0000256" key="5">
    <source>
        <dbReference type="SAM" id="MobiDB-lite"/>
    </source>
</evidence>
<dbReference type="Gene3D" id="3.40.190.290">
    <property type="match status" value="1"/>
</dbReference>
<dbReference type="PANTHER" id="PTHR30419:SF8">
    <property type="entry name" value="NITROGEN ASSIMILATION TRANSCRIPTIONAL ACTIVATOR-RELATED"/>
    <property type="match status" value="1"/>
</dbReference>
<evidence type="ECO:0000256" key="2">
    <source>
        <dbReference type="ARBA" id="ARBA00023015"/>
    </source>
</evidence>
<dbReference type="Proteomes" id="UP001144397">
    <property type="component" value="Unassembled WGS sequence"/>
</dbReference>
<dbReference type="Pfam" id="PF00126">
    <property type="entry name" value="HTH_1"/>
    <property type="match status" value="1"/>
</dbReference>
<keyword evidence="4" id="KW-0804">Transcription</keyword>
<dbReference type="PRINTS" id="PR00039">
    <property type="entry name" value="HTHLYSR"/>
</dbReference>
<reference evidence="7" key="1">
    <citation type="submission" date="2022-12" db="EMBL/GenBank/DDBJ databases">
        <title>Reference genome sequencing for broad-spectrum identification of bacterial and archaeal isolates by mass spectrometry.</title>
        <authorList>
            <person name="Sekiguchi Y."/>
            <person name="Tourlousse D.M."/>
        </authorList>
    </citation>
    <scope>NUCLEOTIDE SEQUENCE</scope>
    <source>
        <strain evidence="7">301</strain>
    </source>
</reference>